<evidence type="ECO:0000256" key="1">
    <source>
        <dbReference type="ARBA" id="ARBA00022801"/>
    </source>
</evidence>
<dbReference type="Pfam" id="PF04203">
    <property type="entry name" value="Sortase"/>
    <property type="match status" value="1"/>
</dbReference>
<sequence>MSGSTNRGAAPRRAGRRGLAALPVSLPVPLSALLLVAVGFVLLAQAAWIPAKAALAQVLLERAFVSTLAEGASMRPWPWADTVPVARIGFPRLGERYVVLAGASGQALAFGPGHVEGTPEAGEPGTAVYAAHRDTQFRSLGRLAVGDAITVERRDGRSLRFRVTGRRVVRWDASGLDPQAPGRHLVLATCWPLDAVTPGPERLLVEAVLDETAEP</sequence>
<comment type="caution">
    <text evidence="2">The sequence shown here is derived from an EMBL/GenBank/DDBJ whole genome shotgun (WGS) entry which is preliminary data.</text>
</comment>
<dbReference type="NCBIfam" id="TIGR01076">
    <property type="entry name" value="sortase_fam"/>
    <property type="match status" value="1"/>
</dbReference>
<dbReference type="InterPro" id="IPR023365">
    <property type="entry name" value="Sortase_dom-sf"/>
</dbReference>
<organism evidence="2 3">
    <name type="scientific">Methylobacterium radiotolerans</name>
    <dbReference type="NCBI Taxonomy" id="31998"/>
    <lineage>
        <taxon>Bacteria</taxon>
        <taxon>Pseudomonadati</taxon>
        <taxon>Pseudomonadota</taxon>
        <taxon>Alphaproteobacteria</taxon>
        <taxon>Hyphomicrobiales</taxon>
        <taxon>Methylobacteriaceae</taxon>
        <taxon>Methylobacterium</taxon>
    </lineage>
</organism>
<dbReference type="Gene3D" id="2.40.260.10">
    <property type="entry name" value="Sortase"/>
    <property type="match status" value="1"/>
</dbReference>
<gene>
    <name evidence="2" type="ORF">MRSR164_05350</name>
</gene>
<proteinExistence type="predicted"/>
<dbReference type="InterPro" id="IPR022445">
    <property type="entry name" value="Sortase_proteobact_type"/>
</dbReference>
<dbReference type="Proteomes" id="UP001349262">
    <property type="component" value="Unassembled WGS sequence"/>
</dbReference>
<reference evidence="2 3" key="1">
    <citation type="journal article" date="2012" name="Genet. Mol. Biol.">
        <title>Analysis of 16S rRNA and mxaF genes revealing insights into Methylobacterium niche-specific plant association.</title>
        <authorList>
            <person name="Dourado M.N."/>
            <person name="Andreote F.D."/>
            <person name="Dini-Andreote F."/>
            <person name="Conti R."/>
            <person name="Araujo J.M."/>
            <person name="Araujo W.L."/>
        </authorList>
    </citation>
    <scope>NUCLEOTIDE SEQUENCE [LARGE SCALE GENOMIC DNA]</scope>
    <source>
        <strain evidence="2 3">SR1.6/4</strain>
    </source>
</reference>
<dbReference type="InterPro" id="IPR041999">
    <property type="entry name" value="Sortase_D_1"/>
</dbReference>
<keyword evidence="3" id="KW-1185">Reference proteome</keyword>
<dbReference type="CDD" id="cd05828">
    <property type="entry name" value="Sortase_D_1"/>
    <property type="match status" value="1"/>
</dbReference>
<dbReference type="InterPro" id="IPR005754">
    <property type="entry name" value="Sortase"/>
</dbReference>
<keyword evidence="1" id="KW-0378">Hydrolase</keyword>
<evidence type="ECO:0000313" key="3">
    <source>
        <dbReference type="Proteomes" id="UP001349262"/>
    </source>
</evidence>
<dbReference type="EMBL" id="MLBY01000003">
    <property type="protein sequence ID" value="MEE7456235.1"/>
    <property type="molecule type" value="Genomic_DNA"/>
</dbReference>
<evidence type="ECO:0000313" key="2">
    <source>
        <dbReference type="EMBL" id="MEE7456235.1"/>
    </source>
</evidence>
<dbReference type="NCBIfam" id="TIGR03784">
    <property type="entry name" value="marine_sortase"/>
    <property type="match status" value="1"/>
</dbReference>
<protein>
    <submittedName>
        <fullName evidence="2">Class GN sortase</fullName>
    </submittedName>
</protein>
<dbReference type="SUPFAM" id="SSF63817">
    <property type="entry name" value="Sortase"/>
    <property type="match status" value="1"/>
</dbReference>
<accession>A0ABU7T6T0</accession>
<name>A0ABU7T6T0_9HYPH</name>